<accession>A0AAQ3KEX5</accession>
<dbReference type="InterPro" id="IPR002156">
    <property type="entry name" value="RNaseH_domain"/>
</dbReference>
<gene>
    <name evidence="2" type="ORF">Cni_G15759</name>
</gene>
<dbReference type="AlphaFoldDB" id="A0AAQ3KEX5"/>
<evidence type="ECO:0000313" key="2">
    <source>
        <dbReference type="EMBL" id="WOL07024.1"/>
    </source>
</evidence>
<feature type="domain" description="Reverse transcriptase" evidence="1">
    <location>
        <begin position="212"/>
        <end position="489"/>
    </location>
</feature>
<dbReference type="SUPFAM" id="SSF56672">
    <property type="entry name" value="DNA/RNA polymerases"/>
    <property type="match status" value="1"/>
</dbReference>
<dbReference type="PROSITE" id="PS50878">
    <property type="entry name" value="RT_POL"/>
    <property type="match status" value="1"/>
</dbReference>
<keyword evidence="3" id="KW-1185">Reference proteome</keyword>
<evidence type="ECO:0000313" key="3">
    <source>
        <dbReference type="Proteomes" id="UP001327560"/>
    </source>
</evidence>
<dbReference type="InterPro" id="IPR000477">
    <property type="entry name" value="RT_dom"/>
</dbReference>
<protein>
    <recommendedName>
        <fullName evidence="1">Reverse transcriptase domain-containing protein</fullName>
    </recommendedName>
</protein>
<dbReference type="PANTHER" id="PTHR31635:SF196">
    <property type="entry name" value="REVERSE TRANSCRIPTASE DOMAIN-CONTAINING PROTEIN-RELATED"/>
    <property type="match status" value="1"/>
</dbReference>
<sequence>MARLDKVYANCNWLSMFDKTIVYHLERVASDHRPLLLNTKPNNLPFNSSKKFNFELHWFEYEEVQNLISSLFNSARRLNDSMKELKILEDIDDRGLSNELDQIRMRCLTNKIMAYNRQIHIKWWSKAKTLWMEQNDKNTKYFQTLVKFKKRKNAIIEIESEGRRICKVTNLVEEFASCLGRGKAPGLDGYNPEFYINYWSTISGSFMAAMNDFYQNCIIPKSWGKTRLISIPKTKDAKKILDYRPIALCNVAYKILAKVLVNICKNFIGQIVSKVQMASVKGRNLHDNILMISEMVNIIQKSKRKRPYFILKLDLEKAFDMVSWTAMEKIWCFMNFPAKMRCWLKACLESPVFTCSINGLDSSHFKSFKGVRQGDSLSPYFFIMMEELLSILIKESVSKGDIKAFKYKDISISHLFFADNILITVKSCKDTCLKLKEVLNSYCNYTNQKINSLKSEIIFPSNCSSSINAEICNIFNIKEGSLPMKHLDIHIDRGRLSQNLQNIIIDKASCRIENWANLIEEGEWKPDVICNLFGEELIKKISKIFLAKNNAKDKWIWALNDKASSNATSAEMNSMNLCTGKYPKNGPNHMDSSITETDAEKNNDVSNSSVIHSDAAWMKENNYTGLGFQISDRNNRLTHKCYNHLIIPDPLSAEIWAIWLSIKAKTLGLKHIKIFTDSLKAMHILKKEFKAPWFLKDIMKEIWLLADWFDEIEWLHLRRSYNLEAHNLAKEGLRSLNTGSRIESKLSPVFIYSRNEIAVAKERVLFSNVRCQNSMSCTLFPSLELINKVDDYQRGIYSCLIEDEECTVDDPLHPLTFNRAGSDLI</sequence>
<dbReference type="SUPFAM" id="SSF53098">
    <property type="entry name" value="Ribonuclease H-like"/>
    <property type="match status" value="1"/>
</dbReference>
<name>A0AAQ3KEX5_9LILI</name>
<dbReference type="GO" id="GO:0003676">
    <property type="term" value="F:nucleic acid binding"/>
    <property type="evidence" value="ECO:0007669"/>
    <property type="project" value="InterPro"/>
</dbReference>
<evidence type="ECO:0000259" key="1">
    <source>
        <dbReference type="PROSITE" id="PS50878"/>
    </source>
</evidence>
<dbReference type="GO" id="GO:0004523">
    <property type="term" value="F:RNA-DNA hybrid ribonuclease activity"/>
    <property type="evidence" value="ECO:0007669"/>
    <property type="project" value="InterPro"/>
</dbReference>
<dbReference type="Proteomes" id="UP001327560">
    <property type="component" value="Chromosome 5"/>
</dbReference>
<dbReference type="InterPro" id="IPR043502">
    <property type="entry name" value="DNA/RNA_pol_sf"/>
</dbReference>
<dbReference type="Pfam" id="PF13456">
    <property type="entry name" value="RVT_3"/>
    <property type="match status" value="1"/>
</dbReference>
<dbReference type="CDD" id="cd06222">
    <property type="entry name" value="RNase_H_like"/>
    <property type="match status" value="1"/>
</dbReference>
<organism evidence="2 3">
    <name type="scientific">Canna indica</name>
    <name type="common">Indian-shot</name>
    <dbReference type="NCBI Taxonomy" id="4628"/>
    <lineage>
        <taxon>Eukaryota</taxon>
        <taxon>Viridiplantae</taxon>
        <taxon>Streptophyta</taxon>
        <taxon>Embryophyta</taxon>
        <taxon>Tracheophyta</taxon>
        <taxon>Spermatophyta</taxon>
        <taxon>Magnoliopsida</taxon>
        <taxon>Liliopsida</taxon>
        <taxon>Zingiberales</taxon>
        <taxon>Cannaceae</taxon>
        <taxon>Canna</taxon>
    </lineage>
</organism>
<dbReference type="CDD" id="cd01650">
    <property type="entry name" value="RT_nLTR_like"/>
    <property type="match status" value="1"/>
</dbReference>
<proteinExistence type="predicted"/>
<dbReference type="EMBL" id="CP136894">
    <property type="protein sequence ID" value="WOL07024.1"/>
    <property type="molecule type" value="Genomic_DNA"/>
</dbReference>
<dbReference type="Gene3D" id="3.30.420.10">
    <property type="entry name" value="Ribonuclease H-like superfamily/Ribonuclease H"/>
    <property type="match status" value="1"/>
</dbReference>
<dbReference type="Pfam" id="PF00078">
    <property type="entry name" value="RVT_1"/>
    <property type="match status" value="1"/>
</dbReference>
<dbReference type="InterPro" id="IPR036397">
    <property type="entry name" value="RNaseH_sf"/>
</dbReference>
<dbReference type="PANTHER" id="PTHR31635">
    <property type="entry name" value="REVERSE TRANSCRIPTASE DOMAIN-CONTAINING PROTEIN-RELATED"/>
    <property type="match status" value="1"/>
</dbReference>
<dbReference type="InterPro" id="IPR012337">
    <property type="entry name" value="RNaseH-like_sf"/>
</dbReference>
<reference evidence="2 3" key="1">
    <citation type="submission" date="2023-10" db="EMBL/GenBank/DDBJ databases">
        <title>Chromosome-scale genome assembly provides insights into flower coloration mechanisms of Canna indica.</title>
        <authorList>
            <person name="Li C."/>
        </authorList>
    </citation>
    <scope>NUCLEOTIDE SEQUENCE [LARGE SCALE GENOMIC DNA]</scope>
    <source>
        <tissue evidence="2">Flower</tissue>
    </source>
</reference>
<dbReference type="InterPro" id="IPR044730">
    <property type="entry name" value="RNase_H-like_dom_plant"/>
</dbReference>